<gene>
    <name evidence="7" type="ORF">FNW02_25405</name>
</gene>
<dbReference type="GO" id="GO:0030288">
    <property type="term" value="C:outer membrane-bounded periplasmic space"/>
    <property type="evidence" value="ECO:0007669"/>
    <property type="project" value="TreeGrafter"/>
</dbReference>
<evidence type="ECO:0000256" key="4">
    <source>
        <dbReference type="ARBA" id="ARBA00022729"/>
    </source>
</evidence>
<organism evidence="7 8">
    <name type="scientific">Komarekiella delphini-convector SJRDD-AB1</name>
    <dbReference type="NCBI Taxonomy" id="2593771"/>
    <lineage>
        <taxon>Bacteria</taxon>
        <taxon>Bacillati</taxon>
        <taxon>Cyanobacteriota</taxon>
        <taxon>Cyanophyceae</taxon>
        <taxon>Nostocales</taxon>
        <taxon>Nostocaceae</taxon>
        <taxon>Komarekiella</taxon>
        <taxon>Komarekiella delphini-convector</taxon>
    </lineage>
</organism>
<dbReference type="PANTHER" id="PTHR30532">
    <property type="entry name" value="IRON III DICITRATE-BINDING PERIPLASMIC PROTEIN"/>
    <property type="match status" value="1"/>
</dbReference>
<dbReference type="EMBL" id="VJXY01000035">
    <property type="protein sequence ID" value="MBD6619069.1"/>
    <property type="molecule type" value="Genomic_DNA"/>
</dbReference>
<sequence length="320" mass="36527">MRTSLRRLSNLLLLGVLTFTLTSACSANINYSVTSPKQLKEDCRVMQHMMGKICIPRNPQRVVTLWMATFRSTLALGIKPIATAWYAGDSFPEHLQGKADGVENIGFQPNLEKILLLKPDLILSTTRFQNIYKQLSDIAPTVVLDNPSPPHPWQKHLEDTAKLLDKEQQSKQLINKYWQRIEQLKQVLGDRRLQMQVSVATVDQSYGIYTYGTKHPTGRVLNDIGLQRPSAQSGDFFTRDNISQEHLSDIDGDVLFLSYRGGKAAREALEKLQKEPLWQKLKVVQQNRVYLVDSDQWYAFDVLAMNAVVDDLFKYLVKHP</sequence>
<dbReference type="CDD" id="cd01146">
    <property type="entry name" value="FhuD"/>
    <property type="match status" value="1"/>
</dbReference>
<dbReference type="Gene3D" id="3.40.50.1980">
    <property type="entry name" value="Nitrogenase molybdenum iron protein domain"/>
    <property type="match status" value="2"/>
</dbReference>
<dbReference type="Proteomes" id="UP001165986">
    <property type="component" value="Unassembled WGS sequence"/>
</dbReference>
<dbReference type="InterPro" id="IPR051313">
    <property type="entry name" value="Bact_iron-sidero_bind"/>
</dbReference>
<dbReference type="AlphaFoldDB" id="A0AA40T152"/>
<evidence type="ECO:0000256" key="1">
    <source>
        <dbReference type="ARBA" id="ARBA00004196"/>
    </source>
</evidence>
<comment type="caution">
    <text evidence="7">The sequence shown here is derived from an EMBL/GenBank/DDBJ whole genome shotgun (WGS) entry which is preliminary data.</text>
</comment>
<keyword evidence="4 5" id="KW-0732">Signal</keyword>
<accession>A0AA40T152</accession>
<evidence type="ECO:0000256" key="5">
    <source>
        <dbReference type="SAM" id="SignalP"/>
    </source>
</evidence>
<keyword evidence="3" id="KW-0813">Transport</keyword>
<dbReference type="Pfam" id="PF01497">
    <property type="entry name" value="Peripla_BP_2"/>
    <property type="match status" value="1"/>
</dbReference>
<feature type="domain" description="Fe/B12 periplasmic-binding" evidence="6">
    <location>
        <begin position="61"/>
        <end position="320"/>
    </location>
</feature>
<dbReference type="SUPFAM" id="SSF53807">
    <property type="entry name" value="Helical backbone' metal receptor"/>
    <property type="match status" value="1"/>
</dbReference>
<name>A0AA40T152_9NOST</name>
<evidence type="ECO:0000259" key="6">
    <source>
        <dbReference type="PROSITE" id="PS50983"/>
    </source>
</evidence>
<dbReference type="PROSITE" id="PS50983">
    <property type="entry name" value="FE_B12_PBP"/>
    <property type="match status" value="1"/>
</dbReference>
<dbReference type="InterPro" id="IPR002491">
    <property type="entry name" value="ABC_transptr_periplasmic_BD"/>
</dbReference>
<protein>
    <submittedName>
        <fullName evidence="7">Iron-siderophore ABC transporter substrate-binding protein</fullName>
    </submittedName>
</protein>
<evidence type="ECO:0000313" key="7">
    <source>
        <dbReference type="EMBL" id="MBD6619069.1"/>
    </source>
</evidence>
<evidence type="ECO:0000256" key="2">
    <source>
        <dbReference type="ARBA" id="ARBA00008814"/>
    </source>
</evidence>
<dbReference type="PROSITE" id="PS51257">
    <property type="entry name" value="PROKAR_LIPOPROTEIN"/>
    <property type="match status" value="1"/>
</dbReference>
<keyword evidence="8" id="KW-1185">Reference proteome</keyword>
<feature type="chain" id="PRO_5041350815" evidence="5">
    <location>
        <begin position="28"/>
        <end position="320"/>
    </location>
</feature>
<evidence type="ECO:0000313" key="8">
    <source>
        <dbReference type="Proteomes" id="UP001165986"/>
    </source>
</evidence>
<feature type="signal peptide" evidence="5">
    <location>
        <begin position="1"/>
        <end position="27"/>
    </location>
</feature>
<dbReference type="GO" id="GO:1901678">
    <property type="term" value="P:iron coordination entity transport"/>
    <property type="evidence" value="ECO:0007669"/>
    <property type="project" value="UniProtKB-ARBA"/>
</dbReference>
<reference evidence="7" key="1">
    <citation type="submission" date="2019-07" db="EMBL/GenBank/DDBJ databases">
        <title>Toxilogical consequences of a new and cryptic species of cyanobacteria (Komarekiella delphini-convector) recovered from the epidermis of a bottlenose dolphin and 1500 ft. in the air.</title>
        <authorList>
            <person name="Brown A.O."/>
            <person name="Dvorak P."/>
            <person name="Villanueva C.D."/>
            <person name="Foss A.J."/>
            <person name="Garvey A.D."/>
            <person name="Gibson Q.A."/>
            <person name="Johansen J.R."/>
            <person name="Casamatta D.A."/>
        </authorList>
    </citation>
    <scope>NUCLEOTIDE SEQUENCE</scope>
    <source>
        <strain evidence="7">SJRDD-AB1</strain>
    </source>
</reference>
<comment type="similarity">
    <text evidence="2">Belongs to the bacterial solute-binding protein 8 family.</text>
</comment>
<comment type="subcellular location">
    <subcellularLocation>
        <location evidence="1">Cell envelope</location>
    </subcellularLocation>
</comment>
<proteinExistence type="inferred from homology"/>
<dbReference type="PANTHER" id="PTHR30532:SF25">
    <property type="entry name" value="IRON(III) DICITRATE-BINDING PERIPLASMIC PROTEIN"/>
    <property type="match status" value="1"/>
</dbReference>
<dbReference type="RefSeq" id="WP_191760268.1">
    <property type="nucleotide sequence ID" value="NZ_VJXY01000035.1"/>
</dbReference>
<evidence type="ECO:0000256" key="3">
    <source>
        <dbReference type="ARBA" id="ARBA00022448"/>
    </source>
</evidence>